<feature type="compositionally biased region" description="Polar residues" evidence="4">
    <location>
        <begin position="7"/>
        <end position="20"/>
    </location>
</feature>
<feature type="region of interest" description="Disordered" evidence="4">
    <location>
        <begin position="1"/>
        <end position="24"/>
    </location>
</feature>
<evidence type="ECO:0000256" key="2">
    <source>
        <dbReference type="ARBA" id="ARBA00022737"/>
    </source>
</evidence>
<dbReference type="EMBL" id="CAMAPF010000109">
    <property type="protein sequence ID" value="CAH9100749.1"/>
    <property type="molecule type" value="Genomic_DNA"/>
</dbReference>
<comment type="similarity">
    <text evidence="1">Belongs to the eutherian X-chromosome-specific Armcx family.</text>
</comment>
<evidence type="ECO:0000256" key="3">
    <source>
        <dbReference type="PROSITE-ProRule" id="PRU00259"/>
    </source>
</evidence>
<evidence type="ECO:0000259" key="5">
    <source>
        <dbReference type="Pfam" id="PF04826"/>
    </source>
</evidence>
<dbReference type="PANTHER" id="PTHR46043">
    <property type="entry name" value="ARM REPEAT SUPERFAMILY PROTEIN"/>
    <property type="match status" value="1"/>
</dbReference>
<feature type="domain" description="Armadillo repeat-containing" evidence="5">
    <location>
        <begin position="209"/>
        <end position="369"/>
    </location>
</feature>
<protein>
    <recommendedName>
        <fullName evidence="9">ARM repeat superfamily protein</fullName>
    </recommendedName>
</protein>
<dbReference type="InterPro" id="IPR006911">
    <property type="entry name" value="ARM-rpt_dom"/>
</dbReference>
<evidence type="ECO:0000313" key="7">
    <source>
        <dbReference type="EMBL" id="CAH9100749.1"/>
    </source>
</evidence>
<dbReference type="SUPFAM" id="SSF48371">
    <property type="entry name" value="ARM repeat"/>
    <property type="match status" value="1"/>
</dbReference>
<dbReference type="AlphaFoldDB" id="A0AAV0DG45"/>
<evidence type="ECO:0000256" key="4">
    <source>
        <dbReference type="SAM" id="MobiDB-lite"/>
    </source>
</evidence>
<dbReference type="InterPro" id="IPR016024">
    <property type="entry name" value="ARM-type_fold"/>
</dbReference>
<dbReference type="InterPro" id="IPR011989">
    <property type="entry name" value="ARM-like"/>
</dbReference>
<feature type="repeat" description="ARM" evidence="3">
    <location>
        <begin position="248"/>
        <end position="290"/>
    </location>
</feature>
<evidence type="ECO:0008006" key="9">
    <source>
        <dbReference type="Google" id="ProtNLM"/>
    </source>
</evidence>
<evidence type="ECO:0000259" key="6">
    <source>
        <dbReference type="Pfam" id="PF23005"/>
    </source>
</evidence>
<dbReference type="SMART" id="SM00185">
    <property type="entry name" value="ARM"/>
    <property type="match status" value="5"/>
</dbReference>
<dbReference type="PANTHER" id="PTHR46043:SF2">
    <property type="entry name" value="ARM REPEAT SUPERFAMILY PROTEIN"/>
    <property type="match status" value="1"/>
</dbReference>
<dbReference type="Pfam" id="PF04826">
    <property type="entry name" value="Arm_2"/>
    <property type="match status" value="1"/>
</dbReference>
<proteinExistence type="inferred from homology"/>
<dbReference type="PROSITE" id="PS50176">
    <property type="entry name" value="ARM_REPEAT"/>
    <property type="match status" value="1"/>
</dbReference>
<dbReference type="Gene3D" id="1.25.10.10">
    <property type="entry name" value="Leucine-rich Repeat Variant"/>
    <property type="match status" value="2"/>
</dbReference>
<comment type="caution">
    <text evidence="7">The sequence shown here is derived from an EMBL/GenBank/DDBJ whole genome shotgun (WGS) entry which is preliminary data.</text>
</comment>
<evidence type="ECO:0000313" key="8">
    <source>
        <dbReference type="Proteomes" id="UP001152523"/>
    </source>
</evidence>
<dbReference type="Proteomes" id="UP001152523">
    <property type="component" value="Unassembled WGS sequence"/>
</dbReference>
<reference evidence="7" key="1">
    <citation type="submission" date="2022-07" db="EMBL/GenBank/DDBJ databases">
        <authorList>
            <person name="Macas J."/>
            <person name="Novak P."/>
            <person name="Neumann P."/>
        </authorList>
    </citation>
    <scope>NUCLEOTIDE SEQUENCE</scope>
</reference>
<keyword evidence="8" id="KW-1185">Reference proteome</keyword>
<keyword evidence="2" id="KW-0677">Repeat</keyword>
<accession>A0AAV0DG45</accession>
<evidence type="ECO:0000256" key="1">
    <source>
        <dbReference type="ARBA" id="ARBA00010553"/>
    </source>
</evidence>
<feature type="domain" description="DUF7032" evidence="6">
    <location>
        <begin position="31"/>
        <end position="140"/>
    </location>
</feature>
<organism evidence="7 8">
    <name type="scientific">Cuscuta epithymum</name>
    <dbReference type="NCBI Taxonomy" id="186058"/>
    <lineage>
        <taxon>Eukaryota</taxon>
        <taxon>Viridiplantae</taxon>
        <taxon>Streptophyta</taxon>
        <taxon>Embryophyta</taxon>
        <taxon>Tracheophyta</taxon>
        <taxon>Spermatophyta</taxon>
        <taxon>Magnoliopsida</taxon>
        <taxon>eudicotyledons</taxon>
        <taxon>Gunneridae</taxon>
        <taxon>Pentapetalae</taxon>
        <taxon>asterids</taxon>
        <taxon>lamiids</taxon>
        <taxon>Solanales</taxon>
        <taxon>Convolvulaceae</taxon>
        <taxon>Cuscuteae</taxon>
        <taxon>Cuscuta</taxon>
        <taxon>Cuscuta subgen. Cuscuta</taxon>
    </lineage>
</organism>
<sequence length="594" mass="64609">MTKSEEMNSDQQMQHSSTELPPSPAETLNEISLLLSQLLASSLSIKSFTSRWQVLRSKLSTIKCLISEVSDSPHWSENALLPMLLPNLLSTLLRVKTLCLHCSDPAFVPGKLLMQSDLDMAAGWLSNLINQLDVLCRSGVLRKSTAIVLSHPSSTSIREDLVLFVRDLFTRLQIGGVEFKMKALESLVQLLTDYEKSATVVAQEGNIGCLINLMDSNADHPIREQAVIAVSMLVSDCDLACKCVFEEGGLGPLLRMLDSESVAVKERAAMAVECITSARENAWAISAYGGVPALIDLCKSMSVSAQIHGVGAIRNVSVNEDVRIALAQEGVIPVLLQLLISGKASAQNKAANCLAIMASSGEYYCDLLLNENALQILLRFLLQESSNSDTSGYVLQAIYSLSTFDDLTSKHLGSSSNFIIKLADLIKHGNLMTQYTSASLLANLEISDRDKREISGCMYGLVKLMDSSKPDGMQEIATNALVSLLTAKSNREGFVRDEKSLMKLSQMLDPENDLVSKKFPVAVVSAIMAGWWSKGRRKMLVAAGVNAHLQRLSEMEIVGAKKALQRLSGSRLKKIFTRFQSCLPGYEGVNGGGV</sequence>
<dbReference type="InterPro" id="IPR054296">
    <property type="entry name" value="DUF7032"/>
</dbReference>
<name>A0AAV0DG45_9ASTE</name>
<gene>
    <name evidence="7" type="ORF">CEPIT_LOCUS15377</name>
</gene>
<dbReference type="InterPro" id="IPR000225">
    <property type="entry name" value="Armadillo"/>
</dbReference>
<dbReference type="Pfam" id="PF23005">
    <property type="entry name" value="DUF7032"/>
    <property type="match status" value="1"/>
</dbReference>